<protein>
    <recommendedName>
        <fullName evidence="7">Major facilitator superfamily (MFS) profile domain-containing protein</fullName>
    </recommendedName>
</protein>
<dbReference type="Gene3D" id="1.20.1250.20">
    <property type="entry name" value="MFS general substrate transporter like domains"/>
    <property type="match status" value="2"/>
</dbReference>
<name>A0A9W9MV96_9EURO</name>
<dbReference type="FunFam" id="1.20.1250.20:FF:000779">
    <property type="entry name" value="Phthalate transporter, putative"/>
    <property type="match status" value="1"/>
</dbReference>
<feature type="transmembrane region" description="Helical" evidence="6">
    <location>
        <begin position="393"/>
        <end position="414"/>
    </location>
</feature>
<feature type="transmembrane region" description="Helical" evidence="6">
    <location>
        <begin position="197"/>
        <end position="216"/>
    </location>
</feature>
<reference evidence="8" key="2">
    <citation type="journal article" date="2023" name="IMA Fungus">
        <title>Comparative genomic study of the Penicillium genus elucidates a diverse pangenome and 15 lateral gene transfer events.</title>
        <authorList>
            <person name="Petersen C."/>
            <person name="Sorensen T."/>
            <person name="Nielsen M.R."/>
            <person name="Sondergaard T.E."/>
            <person name="Sorensen J.L."/>
            <person name="Fitzpatrick D.A."/>
            <person name="Frisvad J.C."/>
            <person name="Nielsen K.L."/>
        </authorList>
    </citation>
    <scope>NUCLEOTIDE SEQUENCE</scope>
    <source>
        <strain evidence="8">IBT 20477</strain>
    </source>
</reference>
<dbReference type="Proteomes" id="UP001150942">
    <property type="component" value="Unassembled WGS sequence"/>
</dbReference>
<dbReference type="EMBL" id="JAPQKQ010000002">
    <property type="protein sequence ID" value="KAJ5207999.1"/>
    <property type="molecule type" value="Genomic_DNA"/>
</dbReference>
<dbReference type="PANTHER" id="PTHR43791">
    <property type="entry name" value="PERMEASE-RELATED"/>
    <property type="match status" value="1"/>
</dbReference>
<evidence type="ECO:0000256" key="6">
    <source>
        <dbReference type="SAM" id="Phobius"/>
    </source>
</evidence>
<accession>A0A9W9MV96</accession>
<reference evidence="8" key="1">
    <citation type="submission" date="2022-11" db="EMBL/GenBank/DDBJ databases">
        <authorList>
            <person name="Petersen C."/>
        </authorList>
    </citation>
    <scope>NUCLEOTIDE SEQUENCE</scope>
    <source>
        <strain evidence="8">IBT 20477</strain>
    </source>
</reference>
<feature type="domain" description="Major facilitator superfamily (MFS) profile" evidence="7">
    <location>
        <begin position="48"/>
        <end position="486"/>
    </location>
</feature>
<dbReference type="OrthoDB" id="3639251at2759"/>
<feature type="transmembrane region" description="Helical" evidence="6">
    <location>
        <begin position="228"/>
        <end position="251"/>
    </location>
</feature>
<feature type="transmembrane region" description="Helical" evidence="6">
    <location>
        <begin position="165"/>
        <end position="185"/>
    </location>
</feature>
<feature type="transmembrane region" description="Helical" evidence="6">
    <location>
        <begin position="93"/>
        <end position="119"/>
    </location>
</feature>
<dbReference type="PROSITE" id="PS50850">
    <property type="entry name" value="MFS"/>
    <property type="match status" value="1"/>
</dbReference>
<dbReference type="GO" id="GO:0016020">
    <property type="term" value="C:membrane"/>
    <property type="evidence" value="ECO:0007669"/>
    <property type="project" value="UniProtKB-SubCell"/>
</dbReference>
<dbReference type="InterPro" id="IPR036259">
    <property type="entry name" value="MFS_trans_sf"/>
</dbReference>
<evidence type="ECO:0000313" key="9">
    <source>
        <dbReference type="Proteomes" id="UP001150942"/>
    </source>
</evidence>
<dbReference type="InterPro" id="IPR020846">
    <property type="entry name" value="MFS_dom"/>
</dbReference>
<keyword evidence="3 6" id="KW-0812">Transmembrane</keyword>
<proteinExistence type="predicted"/>
<comment type="caution">
    <text evidence="8">The sequence shown here is derived from an EMBL/GenBank/DDBJ whole genome shotgun (WGS) entry which is preliminary data.</text>
</comment>
<dbReference type="GO" id="GO:0022857">
    <property type="term" value="F:transmembrane transporter activity"/>
    <property type="evidence" value="ECO:0007669"/>
    <property type="project" value="InterPro"/>
</dbReference>
<dbReference type="InterPro" id="IPR011701">
    <property type="entry name" value="MFS"/>
</dbReference>
<dbReference type="SUPFAM" id="SSF103473">
    <property type="entry name" value="MFS general substrate transporter"/>
    <property type="match status" value="1"/>
</dbReference>
<feature type="transmembrane region" description="Helical" evidence="6">
    <location>
        <begin position="367"/>
        <end position="387"/>
    </location>
</feature>
<organism evidence="8 9">
    <name type="scientific">Penicillium cf. viridicatum</name>
    <dbReference type="NCBI Taxonomy" id="2972119"/>
    <lineage>
        <taxon>Eukaryota</taxon>
        <taxon>Fungi</taxon>
        <taxon>Dikarya</taxon>
        <taxon>Ascomycota</taxon>
        <taxon>Pezizomycotina</taxon>
        <taxon>Eurotiomycetes</taxon>
        <taxon>Eurotiomycetidae</taxon>
        <taxon>Eurotiales</taxon>
        <taxon>Aspergillaceae</taxon>
        <taxon>Penicillium</taxon>
    </lineage>
</organism>
<evidence type="ECO:0000256" key="1">
    <source>
        <dbReference type="ARBA" id="ARBA00004141"/>
    </source>
</evidence>
<dbReference type="Pfam" id="PF07690">
    <property type="entry name" value="MFS_1"/>
    <property type="match status" value="1"/>
</dbReference>
<feature type="transmembrane region" description="Helical" evidence="6">
    <location>
        <begin position="131"/>
        <end position="153"/>
    </location>
</feature>
<keyword evidence="5 6" id="KW-0472">Membrane</keyword>
<evidence type="ECO:0000256" key="4">
    <source>
        <dbReference type="ARBA" id="ARBA00022989"/>
    </source>
</evidence>
<dbReference type="AlphaFoldDB" id="A0A9W9MV96"/>
<feature type="transmembrane region" description="Helical" evidence="6">
    <location>
        <begin position="426"/>
        <end position="447"/>
    </location>
</feature>
<comment type="subcellular location">
    <subcellularLocation>
        <location evidence="1">Membrane</location>
        <topology evidence="1">Multi-pass membrane protein</topology>
    </subcellularLocation>
</comment>
<gene>
    <name evidence="8" type="ORF">N7449_002378</name>
</gene>
<keyword evidence="9" id="KW-1185">Reference proteome</keyword>
<feature type="transmembrane region" description="Helical" evidence="6">
    <location>
        <begin position="333"/>
        <end position="355"/>
    </location>
</feature>
<dbReference type="PANTHER" id="PTHR43791:SF47">
    <property type="entry name" value="MAJOR FACILITATOR SUPERFAMILY (MFS) PROFILE DOMAIN-CONTAINING PROTEIN-RELATED"/>
    <property type="match status" value="1"/>
</dbReference>
<feature type="transmembrane region" description="Helical" evidence="6">
    <location>
        <begin position="459"/>
        <end position="482"/>
    </location>
</feature>
<evidence type="ECO:0000256" key="5">
    <source>
        <dbReference type="ARBA" id="ARBA00023136"/>
    </source>
</evidence>
<evidence type="ECO:0000313" key="8">
    <source>
        <dbReference type="EMBL" id="KAJ5207999.1"/>
    </source>
</evidence>
<evidence type="ECO:0000256" key="2">
    <source>
        <dbReference type="ARBA" id="ARBA00022448"/>
    </source>
</evidence>
<evidence type="ECO:0000256" key="3">
    <source>
        <dbReference type="ARBA" id="ARBA00022692"/>
    </source>
</evidence>
<evidence type="ECO:0000259" key="7">
    <source>
        <dbReference type="PROSITE" id="PS50850"/>
    </source>
</evidence>
<keyword evidence="4 6" id="KW-1133">Transmembrane helix</keyword>
<sequence length="504" mass="56231">MFRSKSEKPSSIENVEDINQPASNSVDWDEEYSPSEQHKIIHRIDRLLILMSGLAYCISMIDRTNLGMAAVAGMTDDLELAGTRYVRDDSPHFYRFLSYSLANSSQSIMILIFFVPYVLLQPPMTVVTWKVGPRFFLGSIILSWGAILVGMGFSKNWKHMVMTRALLGALEAGYFPGCVYLLSSWYARYDVRKRFSIFYLFGCVASALAGVLAYGLSQMDGIQGIQGWRWIFIMEGVLSCAVGVLAILFLVDFPDRAYKSWRFLSEKECAFIVRRINRDRADGDAEPFSLKIFLAPSLDLKIWGFAMIFFCITTNTYAISYFLPIILRQGMGYGVAASQCLVAPPFGLAAILMLITSWLGDKYRMRGPILAFNALIGIIGLPIMGFAENNAVRYFGVFLAVAGSNANVPASMAYQANNIRGQWTRALSSATLVGFGGIGGIVSSLVFREQDAPIYRLGMWTTIVCNILILLIVGALTLWFRYSNKQADDGKKIIEGSLDFRYTI</sequence>
<feature type="transmembrane region" description="Helical" evidence="6">
    <location>
        <begin position="302"/>
        <end position="327"/>
    </location>
</feature>
<dbReference type="FunFam" id="1.20.1250.20:FF:000409">
    <property type="entry name" value="MFS general substrate transporter"/>
    <property type="match status" value="1"/>
</dbReference>
<keyword evidence="2" id="KW-0813">Transport</keyword>